<organism evidence="12 13">
    <name type="scientific">Candidatus Nealsonbacteria bacterium CG23_combo_of_CG06-09_8_20_14_all_36_12</name>
    <dbReference type="NCBI Taxonomy" id="1974718"/>
    <lineage>
        <taxon>Bacteria</taxon>
        <taxon>Candidatus Nealsoniibacteriota</taxon>
    </lineage>
</organism>
<evidence type="ECO:0000256" key="2">
    <source>
        <dbReference type="ARBA" id="ARBA00022448"/>
    </source>
</evidence>
<dbReference type="PANTHER" id="PTHR12428">
    <property type="entry name" value="OXA1"/>
    <property type="match status" value="1"/>
</dbReference>
<feature type="transmembrane region" description="Helical" evidence="10">
    <location>
        <begin position="33"/>
        <end position="51"/>
    </location>
</feature>
<accession>A0A2G9Z0Y9</accession>
<dbReference type="InterPro" id="IPR001708">
    <property type="entry name" value="YidC/ALB3/OXA1/COX18"/>
</dbReference>
<feature type="transmembrane region" description="Helical" evidence="10">
    <location>
        <begin position="95"/>
        <end position="115"/>
    </location>
</feature>
<evidence type="ECO:0000256" key="10">
    <source>
        <dbReference type="SAM" id="Phobius"/>
    </source>
</evidence>
<feature type="domain" description="Membrane insertase YidC/Oxa/ALB C-terminal" evidence="11">
    <location>
        <begin position="33"/>
        <end position="231"/>
    </location>
</feature>
<dbReference type="Proteomes" id="UP000228681">
    <property type="component" value="Unassembled WGS sequence"/>
</dbReference>
<keyword evidence="2" id="KW-0813">Transport</keyword>
<evidence type="ECO:0000313" key="13">
    <source>
        <dbReference type="Proteomes" id="UP000228681"/>
    </source>
</evidence>
<dbReference type="PANTHER" id="PTHR12428:SF65">
    <property type="entry name" value="CYTOCHROME C OXIDASE ASSEMBLY PROTEIN COX18, MITOCHONDRIAL"/>
    <property type="match status" value="1"/>
</dbReference>
<comment type="similarity">
    <text evidence="9">Belongs to the OXA1/ALB3/YidC family.</text>
</comment>
<evidence type="ECO:0000256" key="8">
    <source>
        <dbReference type="ARBA" id="ARBA00023186"/>
    </source>
</evidence>
<evidence type="ECO:0000256" key="5">
    <source>
        <dbReference type="ARBA" id="ARBA00022927"/>
    </source>
</evidence>
<dbReference type="GO" id="GO:0032977">
    <property type="term" value="F:membrane insertase activity"/>
    <property type="evidence" value="ECO:0007669"/>
    <property type="project" value="InterPro"/>
</dbReference>
<evidence type="ECO:0000256" key="9">
    <source>
        <dbReference type="RuleBase" id="RU003945"/>
    </source>
</evidence>
<evidence type="ECO:0000313" key="12">
    <source>
        <dbReference type="EMBL" id="PIP25166.1"/>
    </source>
</evidence>
<dbReference type="InterPro" id="IPR028055">
    <property type="entry name" value="YidC/Oxa/ALB_C"/>
</dbReference>
<dbReference type="EMBL" id="PCRS01000002">
    <property type="protein sequence ID" value="PIP25166.1"/>
    <property type="molecule type" value="Genomic_DNA"/>
</dbReference>
<dbReference type="GO" id="GO:0005886">
    <property type="term" value="C:plasma membrane"/>
    <property type="evidence" value="ECO:0007669"/>
    <property type="project" value="UniProtKB-SubCell"/>
</dbReference>
<proteinExistence type="inferred from homology"/>
<dbReference type="NCBIfam" id="TIGR03592">
    <property type="entry name" value="yidC_oxa1_cterm"/>
    <property type="match status" value="1"/>
</dbReference>
<keyword evidence="8" id="KW-0143">Chaperone</keyword>
<comment type="caution">
    <text evidence="12">The sequence shown here is derived from an EMBL/GenBank/DDBJ whole genome shotgun (WGS) entry which is preliminary data.</text>
</comment>
<dbReference type="CDD" id="cd20070">
    <property type="entry name" value="5TM_YidC_Alb3"/>
    <property type="match status" value="1"/>
</dbReference>
<name>A0A2G9Z0Y9_9BACT</name>
<evidence type="ECO:0000256" key="4">
    <source>
        <dbReference type="ARBA" id="ARBA00022692"/>
    </source>
</evidence>
<evidence type="ECO:0000256" key="6">
    <source>
        <dbReference type="ARBA" id="ARBA00022989"/>
    </source>
</evidence>
<keyword evidence="5" id="KW-0653">Protein transport</keyword>
<comment type="subcellular location">
    <subcellularLocation>
        <location evidence="1">Cell membrane</location>
        <topology evidence="1">Multi-pass membrane protein</topology>
    </subcellularLocation>
    <subcellularLocation>
        <location evidence="9">Membrane</location>
        <topology evidence="9">Multi-pass membrane protein</topology>
    </subcellularLocation>
</comment>
<dbReference type="Pfam" id="PF02096">
    <property type="entry name" value="60KD_IMP"/>
    <property type="match status" value="1"/>
</dbReference>
<reference evidence="12 13" key="1">
    <citation type="submission" date="2017-09" db="EMBL/GenBank/DDBJ databases">
        <title>Depth-based differentiation of microbial function through sediment-hosted aquifers and enrichment of novel symbionts in the deep terrestrial subsurface.</title>
        <authorList>
            <person name="Probst A.J."/>
            <person name="Ladd B."/>
            <person name="Jarett J.K."/>
            <person name="Geller-Mcgrath D.E."/>
            <person name="Sieber C.M."/>
            <person name="Emerson J.B."/>
            <person name="Anantharaman K."/>
            <person name="Thomas B.C."/>
            <person name="Malmstrom R."/>
            <person name="Stieglmeier M."/>
            <person name="Klingl A."/>
            <person name="Woyke T."/>
            <person name="Ryan C.M."/>
            <person name="Banfield J.F."/>
        </authorList>
    </citation>
    <scope>NUCLEOTIDE SEQUENCE [LARGE SCALE GENOMIC DNA]</scope>
    <source>
        <strain evidence="12">CG23_combo_of_CG06-09_8_20_14_all_36_12</strain>
    </source>
</reference>
<evidence type="ECO:0000256" key="3">
    <source>
        <dbReference type="ARBA" id="ARBA00022475"/>
    </source>
</evidence>
<dbReference type="GO" id="GO:0015031">
    <property type="term" value="P:protein transport"/>
    <property type="evidence" value="ECO:0007669"/>
    <property type="project" value="UniProtKB-KW"/>
</dbReference>
<dbReference type="AlphaFoldDB" id="A0A2G9Z0Y9"/>
<evidence type="ECO:0000259" key="11">
    <source>
        <dbReference type="Pfam" id="PF02096"/>
    </source>
</evidence>
<sequence>MEFLITIFNEALYRPLLNILFLFYQYLPGQDLGIAVIALTVLIKFLFYPLGTKALKSQKALSELQPKIKEIQEKYKEDREKQTKAMMELYKEKKINPFSGCLPILIQLPILIALYRVFWKGLQLKEQIHLYSFVPQISQIDPTFLGIVNLTQPNIILAVLAGVSQYFQLKTAPKTPKSKSKNPDISQMMTKQMTYLFPIFAIFICLKLPSAIALYWVVFTIFSIIQQYFILRPQTKTSSGAGQGS</sequence>
<evidence type="ECO:0000256" key="7">
    <source>
        <dbReference type="ARBA" id="ARBA00023136"/>
    </source>
</evidence>
<keyword evidence="7 10" id="KW-0472">Membrane</keyword>
<gene>
    <name evidence="12" type="ORF">COX34_00175</name>
</gene>
<keyword evidence="6 10" id="KW-1133">Transmembrane helix</keyword>
<keyword evidence="3" id="KW-1003">Cell membrane</keyword>
<keyword evidence="4 9" id="KW-0812">Transmembrane</keyword>
<protein>
    <recommendedName>
        <fullName evidence="11">Membrane insertase YidC/Oxa/ALB C-terminal domain-containing protein</fullName>
    </recommendedName>
</protein>
<evidence type="ECO:0000256" key="1">
    <source>
        <dbReference type="ARBA" id="ARBA00004651"/>
    </source>
</evidence>
<dbReference type="GO" id="GO:0051205">
    <property type="term" value="P:protein insertion into membrane"/>
    <property type="evidence" value="ECO:0007669"/>
    <property type="project" value="TreeGrafter"/>
</dbReference>
<dbReference type="InterPro" id="IPR047196">
    <property type="entry name" value="YidC_ALB_C"/>
</dbReference>